<dbReference type="Pfam" id="PF01039">
    <property type="entry name" value="Carboxyl_trans"/>
    <property type="match status" value="1"/>
</dbReference>
<feature type="domain" description="CoA carboxyltransferase C-terminal" evidence="2">
    <location>
        <begin position="260"/>
        <end position="506"/>
    </location>
</feature>
<feature type="domain" description="CoA carboxyltransferase N-terminal" evidence="1">
    <location>
        <begin position="3"/>
        <end position="258"/>
    </location>
</feature>
<dbReference type="InterPro" id="IPR011763">
    <property type="entry name" value="COA_CT_C"/>
</dbReference>
<dbReference type="InterPro" id="IPR011762">
    <property type="entry name" value="COA_CT_N"/>
</dbReference>
<sequence>MWDKSYLEKLSERNAKAQAGGGAARVEKQHSQGKLTARERLEILFDKGTFKEIGAMRLSQSIELPESKRIYGDGVVTGYGKINGRPVYACSQDFTVSGGSLGSAHAKKICHVMDLALDSMVPFISINDGGGARIEEGVSSLDGYSGIFARNTWASGVIPQISVILGPCAGGACYSPAITDFIFMTEKTSQMFITGPAVVKAVTAEVVTPDQLGGAGVHSSKSGVAHFVYKDDKECLEGVRNLLKYLPQSNTDKSVAQAGTIVDKSADIEEIIPDNFKRAYDVRDVLNCFADKDSFLEIQPEFAKNVVIGFIRLDGNVIGVVANQPKYLAGSLDVDASDKAARFVRFCDSFNIPILTLEDVPGYMPGTKQEHNGIIRHGAKLLFAYAEATVPRVTLILRKAYGGAYIAMNSKNLGADCVFALPIAQIAVMGAEGAVDILRRKEIAASAEPAKLREQYINEYEEKYLNPYIAAGNGFIDEVIEPKSVRDRLVSAFENLKNKKKAVLWKKHGNIPL</sequence>
<dbReference type="InterPro" id="IPR029045">
    <property type="entry name" value="ClpP/crotonase-like_dom_sf"/>
</dbReference>
<proteinExistence type="predicted"/>
<dbReference type="InterPro" id="IPR034733">
    <property type="entry name" value="AcCoA_carboxyl_beta"/>
</dbReference>
<dbReference type="InterPro" id="IPR051047">
    <property type="entry name" value="AccD/PCCB"/>
</dbReference>
<dbReference type="Proteomes" id="UP000255423">
    <property type="component" value="Unassembled WGS sequence"/>
</dbReference>
<dbReference type="EMBL" id="UHJL01000001">
    <property type="protein sequence ID" value="SUQ19213.1"/>
    <property type="molecule type" value="Genomic_DNA"/>
</dbReference>
<dbReference type="GO" id="GO:0004658">
    <property type="term" value="F:propionyl-CoA carboxylase activity"/>
    <property type="evidence" value="ECO:0007669"/>
    <property type="project" value="TreeGrafter"/>
</dbReference>
<dbReference type="PROSITE" id="PS50989">
    <property type="entry name" value="COA_CT_CTER"/>
    <property type="match status" value="1"/>
</dbReference>
<protein>
    <submittedName>
        <fullName evidence="3">Propionyl-CoA carboxylase beta chain</fullName>
    </submittedName>
</protein>
<dbReference type="Gene3D" id="3.90.226.10">
    <property type="entry name" value="2-enoyl-CoA Hydratase, Chain A, domain 1"/>
    <property type="match status" value="2"/>
</dbReference>
<dbReference type="PANTHER" id="PTHR43842">
    <property type="entry name" value="PROPIONYL-COA CARBOXYLASE BETA CHAIN"/>
    <property type="match status" value="1"/>
</dbReference>
<gene>
    <name evidence="3" type="ORF">SAMN05661053_0441</name>
</gene>
<evidence type="ECO:0000259" key="1">
    <source>
        <dbReference type="PROSITE" id="PS50980"/>
    </source>
</evidence>
<dbReference type="GO" id="GO:0009317">
    <property type="term" value="C:acetyl-CoA carboxylase complex"/>
    <property type="evidence" value="ECO:0007669"/>
    <property type="project" value="TreeGrafter"/>
</dbReference>
<dbReference type="AlphaFoldDB" id="A0A380RUF3"/>
<accession>A0A380RUF3</accession>
<dbReference type="PANTHER" id="PTHR43842:SF2">
    <property type="entry name" value="PROPIONYL-COA CARBOXYLASE BETA CHAIN, MITOCHONDRIAL"/>
    <property type="match status" value="1"/>
</dbReference>
<evidence type="ECO:0000313" key="3">
    <source>
        <dbReference type="EMBL" id="SUQ19213.1"/>
    </source>
</evidence>
<dbReference type="PROSITE" id="PS50980">
    <property type="entry name" value="COA_CT_NTER"/>
    <property type="match status" value="1"/>
</dbReference>
<organism evidence="3 4">
    <name type="scientific">Fibrobacter succinogenes</name>
    <name type="common">Bacteroides succinogenes</name>
    <dbReference type="NCBI Taxonomy" id="833"/>
    <lineage>
        <taxon>Bacteria</taxon>
        <taxon>Pseudomonadati</taxon>
        <taxon>Fibrobacterota</taxon>
        <taxon>Fibrobacteria</taxon>
        <taxon>Fibrobacterales</taxon>
        <taxon>Fibrobacteraceae</taxon>
        <taxon>Fibrobacter</taxon>
    </lineage>
</organism>
<dbReference type="SUPFAM" id="SSF52096">
    <property type="entry name" value="ClpP/crotonase"/>
    <property type="match status" value="2"/>
</dbReference>
<evidence type="ECO:0000313" key="4">
    <source>
        <dbReference type="Proteomes" id="UP000255423"/>
    </source>
</evidence>
<reference evidence="3 4" key="1">
    <citation type="submission" date="2017-08" db="EMBL/GenBank/DDBJ databases">
        <authorList>
            <person name="de Groot N.N."/>
        </authorList>
    </citation>
    <scope>NUCLEOTIDE SEQUENCE [LARGE SCALE GENOMIC DNA]</scope>
    <source>
        <strain evidence="3 4">HM2</strain>
    </source>
</reference>
<evidence type="ECO:0000259" key="2">
    <source>
        <dbReference type="PROSITE" id="PS50989"/>
    </source>
</evidence>
<name>A0A380RUF3_FIBSU</name>
<dbReference type="RefSeq" id="WP_073424024.1">
    <property type="nucleotide sequence ID" value="NZ_UHJL01000001.1"/>
</dbReference>